<organism evidence="2 3">
    <name type="scientific">Volvox africanus</name>
    <dbReference type="NCBI Taxonomy" id="51714"/>
    <lineage>
        <taxon>Eukaryota</taxon>
        <taxon>Viridiplantae</taxon>
        <taxon>Chlorophyta</taxon>
        <taxon>core chlorophytes</taxon>
        <taxon>Chlorophyceae</taxon>
        <taxon>CS clade</taxon>
        <taxon>Chlamydomonadales</taxon>
        <taxon>Volvocaceae</taxon>
        <taxon>Volvox</taxon>
    </lineage>
</organism>
<proteinExistence type="predicted"/>
<evidence type="ECO:0000256" key="1">
    <source>
        <dbReference type="SAM" id="MobiDB-lite"/>
    </source>
</evidence>
<feature type="compositionally biased region" description="Low complexity" evidence="1">
    <location>
        <begin position="302"/>
        <end position="312"/>
    </location>
</feature>
<dbReference type="AlphaFoldDB" id="A0A8J4BV41"/>
<dbReference type="Proteomes" id="UP000747399">
    <property type="component" value="Unassembled WGS sequence"/>
</dbReference>
<comment type="caution">
    <text evidence="2">The sequence shown here is derived from an EMBL/GenBank/DDBJ whole genome shotgun (WGS) entry which is preliminary data.</text>
</comment>
<feature type="compositionally biased region" description="Low complexity" evidence="1">
    <location>
        <begin position="268"/>
        <end position="278"/>
    </location>
</feature>
<evidence type="ECO:0000313" key="2">
    <source>
        <dbReference type="EMBL" id="GIL67827.1"/>
    </source>
</evidence>
<evidence type="ECO:0000313" key="3">
    <source>
        <dbReference type="Proteomes" id="UP000747399"/>
    </source>
</evidence>
<accession>A0A8J4BV41</accession>
<feature type="non-terminal residue" evidence="2">
    <location>
        <position position="1"/>
    </location>
</feature>
<feature type="region of interest" description="Disordered" evidence="1">
    <location>
        <begin position="268"/>
        <end position="312"/>
    </location>
</feature>
<sequence length="312" mass="30394">MGGERIRPQCRVQPTGTRLEVPVLGDSSEVVPVGATILATTFTTTAIATVPTINASAPIAITTTNVSEVAVVDAGPEGRLVPQKRERRTRSAAAAAAAAGRHCRTARAAAGGGASALTQIDDAGVLIGAPHQGSLVTQIGMEATAPAALQRPQLAAGGVLRCVSDLELAVSHLRRRDPKLVPLIDAHGLPYPLLASTATTAAATTAAATTAAATTTSTASKALSAAGSYEDPSLGCGKGTGRVRHSSVGGCGSTDIITPLHAANVPSGGSAATAAVSGGSSGGGPWDGTSGGGGSGGGRNGGSVFSALARSV</sequence>
<protein>
    <submittedName>
        <fullName evidence="2">Uncharacterized protein</fullName>
    </submittedName>
</protein>
<feature type="compositionally biased region" description="Gly residues" evidence="1">
    <location>
        <begin position="279"/>
        <end position="301"/>
    </location>
</feature>
<keyword evidence="3" id="KW-1185">Reference proteome</keyword>
<gene>
    <name evidence="2" type="ORF">Vafri_21094</name>
</gene>
<dbReference type="EMBL" id="BNCO01000104">
    <property type="protein sequence ID" value="GIL67827.1"/>
    <property type="molecule type" value="Genomic_DNA"/>
</dbReference>
<name>A0A8J4BV41_9CHLO</name>
<reference evidence="2" key="1">
    <citation type="journal article" date="2021" name="Proc. Natl. Acad. Sci. U.S.A.">
        <title>Three genomes in the algal genus Volvox reveal the fate of a haploid sex-determining region after a transition to homothallism.</title>
        <authorList>
            <person name="Yamamoto K."/>
            <person name="Hamaji T."/>
            <person name="Kawai-Toyooka H."/>
            <person name="Matsuzaki R."/>
            <person name="Takahashi F."/>
            <person name="Nishimura Y."/>
            <person name="Kawachi M."/>
            <person name="Noguchi H."/>
            <person name="Minakuchi Y."/>
            <person name="Umen J.G."/>
            <person name="Toyoda A."/>
            <person name="Nozaki H."/>
        </authorList>
    </citation>
    <scope>NUCLEOTIDE SEQUENCE</scope>
    <source>
        <strain evidence="2">NIES-3780</strain>
    </source>
</reference>